<dbReference type="Proteomes" id="UP000027138">
    <property type="component" value="Unassembled WGS sequence"/>
</dbReference>
<name>A0A067JX77_JATCU</name>
<dbReference type="PANTHER" id="PTHR15319:SF1">
    <property type="entry name" value="TATA BOX-BINDING PROTEIN-ASSOCIATED FACTOR RNA POLYMERASE I SUBUNIT C"/>
    <property type="match status" value="1"/>
</dbReference>
<evidence type="ECO:0000313" key="2">
    <source>
        <dbReference type="Proteomes" id="UP000027138"/>
    </source>
</evidence>
<protein>
    <submittedName>
        <fullName evidence="1">Uncharacterized protein</fullName>
    </submittedName>
</protein>
<reference evidence="1 2" key="1">
    <citation type="journal article" date="2014" name="PLoS ONE">
        <title>Global Analysis of Gene Expression Profiles in Physic Nut (Jatropha curcas L.) Seedlings Exposed to Salt Stress.</title>
        <authorList>
            <person name="Zhang L."/>
            <person name="Zhang C."/>
            <person name="Wu P."/>
            <person name="Chen Y."/>
            <person name="Li M."/>
            <person name="Jiang H."/>
            <person name="Wu G."/>
        </authorList>
    </citation>
    <scope>NUCLEOTIDE SEQUENCE [LARGE SCALE GENOMIC DNA]</scope>
    <source>
        <strain evidence="2">cv. GZQX0401</strain>
        <tissue evidence="1">Young leaves</tissue>
    </source>
</reference>
<dbReference type="STRING" id="180498.A0A067JX77"/>
<keyword evidence="2" id="KW-1185">Reference proteome</keyword>
<accession>A0A067JX77</accession>
<dbReference type="KEGG" id="jcu:105646501"/>
<proteinExistence type="predicted"/>
<dbReference type="InterPro" id="IPR038801">
    <property type="entry name" value="TAF1C"/>
</dbReference>
<dbReference type="GO" id="GO:0001650">
    <property type="term" value="C:fibrillar center"/>
    <property type="evidence" value="ECO:0007669"/>
    <property type="project" value="TreeGrafter"/>
</dbReference>
<dbReference type="GO" id="GO:0001164">
    <property type="term" value="F:RNA polymerase I core promoter sequence-specific DNA binding"/>
    <property type="evidence" value="ECO:0007669"/>
    <property type="project" value="TreeGrafter"/>
</dbReference>
<dbReference type="AlphaFoldDB" id="A0A067JX77"/>
<dbReference type="PANTHER" id="PTHR15319">
    <property type="entry name" value="TATA BOX-BINDING PROTEIN ASSOCIATED FACTOR RNA POLYMERASE I SUBUNIT C"/>
    <property type="match status" value="1"/>
</dbReference>
<sequence length="904" mass="102450">MDFSEEWKSLFPVGCVFNAPLLLSSPSSKAILGPLFFNPNPDALTELFNAPTLFPSLLNPPPRQSLSRFLSTSTILDSPVPVSVSSSIASLFGPEMHDNASSLLGHNRLQFLRIPNDNAIIIFFSIGSNHDQVGFLLVSVKGRSLHATGDSKDGVFTANKCLNQRIVGILVNPLADSNYVEGNTSSNIVGYLLVYTMSSVHWFNVKIGEINGRPALGYIGYKIFKSCSVVDACWSPHLLEESVVLLENGALFLFDLNSNSSNGYFRGTRLKFSWDDYSNSKNRKWLGCQFSWHPRILIVACSDAVFLVDWRYDEFKVTCLANIDMFGVYASIENERFLAFSKAITDHFHYVLASTNMLVLCDVREPLMPVLQWKHCLDKPCYVDVFRLSELRANSRNSVHEWATTAGFGIILGSFWNSEFSLFCYGPPLPAVKGLIASEISKISKSFYAWELPSDLLLSGNKCRCGSCLVREEFLKDALPEWIDENQKKDSVLGFGILSNDLSSLLFESDEFGGFTLIRLMSSGKFESQRYVASWDLVRKLEAAHTDPLLCLEDKLLYSLDDEEYKFTKRFKYLKLDYLSAYINGNLSQVLDLNMKKRRENTQQREIFSLEFHEIICEKLKICGFSQFRTSPAISVVFNDINLPTSIHEVALRSIWASLPMELLQLAFSSYSEFLEVLLDQKKVALEFLVVPDLPQLPPFFLRKSSSRSNRWSYVVPRSDALVGPVLPLAVLTTLHEIRNGFPNSQDEDAFSPEGELSIRCNEVMQVAREMAMPDSTVEPLGEDVVSLANARDDIWVDSEKPKSFFLHCPVAMQCHTESSRVHKNDKFAFMISKQSIHSNKVETVGQELFDELCPIHLNFDAAVVDFSSQELKAYNLLKRRFSKWQEEFKPFQEFRSRLQKQHN</sequence>
<organism evidence="1 2">
    <name type="scientific">Jatropha curcas</name>
    <name type="common">Barbados nut</name>
    <dbReference type="NCBI Taxonomy" id="180498"/>
    <lineage>
        <taxon>Eukaryota</taxon>
        <taxon>Viridiplantae</taxon>
        <taxon>Streptophyta</taxon>
        <taxon>Embryophyta</taxon>
        <taxon>Tracheophyta</taxon>
        <taxon>Spermatophyta</taxon>
        <taxon>Magnoliopsida</taxon>
        <taxon>eudicotyledons</taxon>
        <taxon>Gunneridae</taxon>
        <taxon>Pentapetalae</taxon>
        <taxon>rosids</taxon>
        <taxon>fabids</taxon>
        <taxon>Malpighiales</taxon>
        <taxon>Euphorbiaceae</taxon>
        <taxon>Crotonoideae</taxon>
        <taxon>Jatropheae</taxon>
        <taxon>Jatropha</taxon>
    </lineage>
</organism>
<evidence type="ECO:0000313" key="1">
    <source>
        <dbReference type="EMBL" id="KDP24605.1"/>
    </source>
</evidence>
<dbReference type="EMBL" id="KK915100">
    <property type="protein sequence ID" value="KDP24605.1"/>
    <property type="molecule type" value="Genomic_DNA"/>
</dbReference>
<dbReference type="OrthoDB" id="2382881at2759"/>
<gene>
    <name evidence="1" type="ORF">JCGZ_25521</name>
</gene>